<dbReference type="NCBIfam" id="NF003260">
    <property type="entry name" value="PRK04223.1"/>
    <property type="match status" value="1"/>
</dbReference>
<evidence type="ECO:0000256" key="6">
    <source>
        <dbReference type="RuleBase" id="RU004007"/>
    </source>
</evidence>
<accession>A0A0M0BVK2</accession>
<keyword evidence="2 4" id="KW-0689">Ribosomal protein</keyword>
<dbReference type="PATRIC" id="fig|1685125.3.peg.664"/>
<sequence length="162" mass="18281">MPKWGYSIIAEELDPEKTAKASGREIRVSHKAAREVCRTVKGMTLSKAKTYLRDVIDKKKAVPFRRYKKKVGHRSGLEKTFAGRYPVKASQKILRVIEAAEANAENKGLDVDQLRILHAAAYPGIKIKRYTPRAHGRASPKYETTTHIEIVLQEKLGQEEGI</sequence>
<dbReference type="InterPro" id="IPR036394">
    <property type="entry name" value="Ribosomal_uL22_sf"/>
</dbReference>
<dbReference type="CDD" id="cd00336">
    <property type="entry name" value="Ribosomal_L22"/>
    <property type="match status" value="1"/>
</dbReference>
<dbReference type="InterPro" id="IPR001063">
    <property type="entry name" value="Ribosomal_uL22"/>
</dbReference>
<dbReference type="EMBL" id="LFWV01000001">
    <property type="protein sequence ID" value="KON32459.1"/>
    <property type="molecule type" value="Genomic_DNA"/>
</dbReference>
<dbReference type="GO" id="GO:0019843">
    <property type="term" value="F:rRNA binding"/>
    <property type="evidence" value="ECO:0007669"/>
    <property type="project" value="UniProtKB-UniRule"/>
</dbReference>
<evidence type="ECO:0000313" key="8">
    <source>
        <dbReference type="Proteomes" id="UP000054016"/>
    </source>
</evidence>
<comment type="function">
    <text evidence="4">The globular domain of the protein is located near the polypeptide exit tunnel on the outside of the subunit, while an extended beta-hairpin is found that lines the wall of the exit tunnel in the center of the 70S ribosome.</text>
</comment>
<dbReference type="PROSITE" id="PS00464">
    <property type="entry name" value="RIBOSOMAL_L22"/>
    <property type="match status" value="1"/>
</dbReference>
<dbReference type="InterPro" id="IPR018260">
    <property type="entry name" value="Ribosomal_uL22_CS"/>
</dbReference>
<dbReference type="InterPro" id="IPR005721">
    <property type="entry name" value="Ribosomal_uL22_euk/arc"/>
</dbReference>
<evidence type="ECO:0000256" key="1">
    <source>
        <dbReference type="ARBA" id="ARBA00009451"/>
    </source>
</evidence>
<evidence type="ECO:0000256" key="4">
    <source>
        <dbReference type="HAMAP-Rule" id="MF_01331"/>
    </source>
</evidence>
<dbReference type="PANTHER" id="PTHR11593:SF10">
    <property type="entry name" value="60S RIBOSOMAL PROTEIN L17"/>
    <property type="match status" value="1"/>
</dbReference>
<dbReference type="Gene3D" id="3.90.470.10">
    <property type="entry name" value="Ribosomal protein L22/L17"/>
    <property type="match status" value="1"/>
</dbReference>
<dbReference type="NCBIfam" id="TIGR01038">
    <property type="entry name" value="uL22_arch_euk"/>
    <property type="match status" value="1"/>
</dbReference>
<gene>
    <name evidence="4" type="primary">rpl22</name>
    <name evidence="7" type="ORF">AC478_00065</name>
</gene>
<comment type="subunit">
    <text evidence="4 6">Part of the 50S ribosomal subunit.</text>
</comment>
<dbReference type="InterPro" id="IPR057265">
    <property type="entry name" value="Ribosomal_uL22_arc-type"/>
</dbReference>
<dbReference type="GO" id="GO:0022625">
    <property type="term" value="C:cytosolic large ribosomal subunit"/>
    <property type="evidence" value="ECO:0007669"/>
    <property type="project" value="UniProtKB-UniRule"/>
</dbReference>
<keyword evidence="4 6" id="KW-0699">rRNA-binding</keyword>
<evidence type="ECO:0000256" key="5">
    <source>
        <dbReference type="RuleBase" id="RU004005"/>
    </source>
</evidence>
<comment type="similarity">
    <text evidence="1 4 5">Belongs to the universal ribosomal protein uL22 family.</text>
</comment>
<evidence type="ECO:0000256" key="2">
    <source>
        <dbReference type="ARBA" id="ARBA00022980"/>
    </source>
</evidence>
<name>A0A0M0BVK2_9ARCH</name>
<dbReference type="AlphaFoldDB" id="A0A0M0BVK2"/>
<dbReference type="GO" id="GO:0003735">
    <property type="term" value="F:structural constituent of ribosome"/>
    <property type="evidence" value="ECO:0007669"/>
    <property type="project" value="UniProtKB-UniRule"/>
</dbReference>
<keyword evidence="4 6" id="KW-0694">RNA-binding</keyword>
<comment type="function">
    <text evidence="4 6">This protein binds specifically to 23S rRNA. It makes multiple contacts with different domains of the 23S rRNA in the assembled 50S subunit and ribosome.</text>
</comment>
<evidence type="ECO:0000313" key="7">
    <source>
        <dbReference type="EMBL" id="KON32459.1"/>
    </source>
</evidence>
<dbReference type="PANTHER" id="PTHR11593">
    <property type="entry name" value="60S RIBOSOMAL PROTEIN L17"/>
    <property type="match status" value="1"/>
</dbReference>
<evidence type="ECO:0000256" key="3">
    <source>
        <dbReference type="ARBA" id="ARBA00023274"/>
    </source>
</evidence>
<dbReference type="GO" id="GO:0002181">
    <property type="term" value="P:cytoplasmic translation"/>
    <property type="evidence" value="ECO:0007669"/>
    <property type="project" value="TreeGrafter"/>
</dbReference>
<dbReference type="Pfam" id="PF00237">
    <property type="entry name" value="Ribosomal_L22"/>
    <property type="match status" value="1"/>
</dbReference>
<reference evidence="8" key="1">
    <citation type="submission" date="2015-06" db="EMBL/GenBank/DDBJ databases">
        <title>New insights into the roles of widespread benthic archaea in carbon and nitrogen cycling.</title>
        <authorList>
            <person name="Lazar C.S."/>
            <person name="Baker B.J."/>
            <person name="Seitz K.W."/>
            <person name="Hyde A.S."/>
            <person name="Dick G.J."/>
            <person name="Hinrichs K.-U."/>
            <person name="Teske A.P."/>
        </authorList>
    </citation>
    <scope>NUCLEOTIDE SEQUENCE [LARGE SCALE GENOMIC DNA]</scope>
</reference>
<dbReference type="Proteomes" id="UP000054016">
    <property type="component" value="Unassembled WGS sequence"/>
</dbReference>
<protein>
    <recommendedName>
        <fullName evidence="4">Large ribosomal subunit protein uL22</fullName>
    </recommendedName>
</protein>
<comment type="caution">
    <text evidence="7">The sequence shown here is derived from an EMBL/GenBank/DDBJ whole genome shotgun (WGS) entry which is preliminary data.</text>
</comment>
<organism evidence="7 8">
    <name type="scientific">miscellaneous Crenarchaeota group-1 archaeon SG8-32-3</name>
    <dbReference type="NCBI Taxonomy" id="1685125"/>
    <lineage>
        <taxon>Archaea</taxon>
        <taxon>Candidatus Bathyarchaeota</taxon>
        <taxon>MCG-1</taxon>
    </lineage>
</organism>
<dbReference type="HAMAP" id="MF_01331_A">
    <property type="entry name" value="Ribosomal_uL22_A"/>
    <property type="match status" value="1"/>
</dbReference>
<dbReference type="SUPFAM" id="SSF54843">
    <property type="entry name" value="Ribosomal protein L22"/>
    <property type="match status" value="1"/>
</dbReference>
<keyword evidence="3 4" id="KW-0687">Ribonucleoprotein</keyword>
<proteinExistence type="inferred from homology"/>